<dbReference type="InterPro" id="IPR010657">
    <property type="entry name" value="ImpA_N"/>
</dbReference>
<sequence length="365" mass="39516">MTRVESGDRRPHKHTDLTLTTILAPLGGAGGVGPDLRSEPDNPLAAIEEARRQDDSLDQGVWVHDRKIADWDMVVSLCQSVLSTRSKDLRIAAWLAEALVQRDGFAGIAPAFAVIEALCREFWPAIHPVIDDDGDLSARANTIALLNSRLPPALRTKPITQSGFAEPVRLSWGDYETARLYQTRGSSPNQATTTVFQDSAAATPRQILERLRDDVQAGLDAVESLDGFLDDACGRDAPSLMGIKTLLIDISAWLGATLPPAAFSPAPEPPQAAFAGDSEMAAAAPSPLSSRDGFASGPIGSRDDAYRRLAEIADYLMRTEPHSPAPYVLRRVLGWSHMPLHEVLMEMASGRNELSAILELILSRE</sequence>
<gene>
    <name evidence="3" type="primary">tssA</name>
    <name evidence="3" type="ORF">KEC16_09770</name>
</gene>
<dbReference type="RefSeq" id="WP_211548318.1">
    <property type="nucleotide sequence ID" value="NZ_JAGTUF010000007.1"/>
</dbReference>
<accession>A0ABS5IE70</accession>
<organism evidence="3 4">
    <name type="scientific">Magnetospirillum sulfuroxidans</name>
    <dbReference type="NCBI Taxonomy" id="611300"/>
    <lineage>
        <taxon>Bacteria</taxon>
        <taxon>Pseudomonadati</taxon>
        <taxon>Pseudomonadota</taxon>
        <taxon>Alphaproteobacteria</taxon>
        <taxon>Rhodospirillales</taxon>
        <taxon>Rhodospirillaceae</taxon>
        <taxon>Magnetospirillum</taxon>
    </lineage>
</organism>
<keyword evidence="4" id="KW-1185">Reference proteome</keyword>
<evidence type="ECO:0000256" key="1">
    <source>
        <dbReference type="SAM" id="MobiDB-lite"/>
    </source>
</evidence>
<dbReference type="NCBIfam" id="TIGR03363">
    <property type="entry name" value="VI_chp_8"/>
    <property type="match status" value="1"/>
</dbReference>
<dbReference type="InterPro" id="IPR017740">
    <property type="entry name" value="TssA-like"/>
</dbReference>
<reference evidence="3 4" key="1">
    <citation type="submission" date="2021-04" db="EMBL/GenBank/DDBJ databases">
        <title>Magnetospirillum sulfuroxidans sp. nov., a facultative chemolithoautotrophic sulfur-oxidizing alphaproteobacterium isolated from freshwater sediment and proposals for Paramagetospirillum gen. nov., and Magnetospirillaceae fam. nov.</title>
        <authorList>
            <person name="Koziaeva V."/>
            <person name="Geelhoed J.S."/>
            <person name="Sorokin D.Y."/>
            <person name="Grouzdev D.S."/>
        </authorList>
    </citation>
    <scope>NUCLEOTIDE SEQUENCE [LARGE SCALE GENOMIC DNA]</scope>
    <source>
        <strain evidence="3 4">J10</strain>
    </source>
</reference>
<proteinExistence type="predicted"/>
<dbReference type="EMBL" id="JAGTUF010000007">
    <property type="protein sequence ID" value="MBR9972003.1"/>
    <property type="molecule type" value="Genomic_DNA"/>
</dbReference>
<name>A0ABS5IE70_9PROT</name>
<evidence type="ECO:0000313" key="3">
    <source>
        <dbReference type="EMBL" id="MBR9972003.1"/>
    </source>
</evidence>
<dbReference type="Proteomes" id="UP000680714">
    <property type="component" value="Unassembled WGS sequence"/>
</dbReference>
<dbReference type="PANTHER" id="PTHR37951">
    <property type="entry name" value="CYTOPLASMIC PROTEIN-RELATED"/>
    <property type="match status" value="1"/>
</dbReference>
<dbReference type="PANTHER" id="PTHR37951:SF1">
    <property type="entry name" value="TYPE VI SECRETION SYSTEM COMPONENT TSSA1"/>
    <property type="match status" value="1"/>
</dbReference>
<dbReference type="Pfam" id="PF06812">
    <property type="entry name" value="ImpA_N"/>
    <property type="match status" value="1"/>
</dbReference>
<feature type="region of interest" description="Disordered" evidence="1">
    <location>
        <begin position="279"/>
        <end position="299"/>
    </location>
</feature>
<protein>
    <submittedName>
        <fullName evidence="3">Type VI secretion system protein TssA</fullName>
    </submittedName>
</protein>
<evidence type="ECO:0000313" key="4">
    <source>
        <dbReference type="Proteomes" id="UP000680714"/>
    </source>
</evidence>
<evidence type="ECO:0000259" key="2">
    <source>
        <dbReference type="Pfam" id="PF06812"/>
    </source>
</evidence>
<comment type="caution">
    <text evidence="3">The sequence shown here is derived from an EMBL/GenBank/DDBJ whole genome shotgun (WGS) entry which is preliminary data.</text>
</comment>
<feature type="domain" description="ImpA N-terminal" evidence="2">
    <location>
        <begin position="23"/>
        <end position="147"/>
    </location>
</feature>